<proteinExistence type="predicted"/>
<reference evidence="1 2" key="1">
    <citation type="journal article" date="2022" name="Allergy">
        <title>Genome assembly and annotation of Periplaneta americana reveal a comprehensive cockroach allergen profile.</title>
        <authorList>
            <person name="Wang L."/>
            <person name="Xiong Q."/>
            <person name="Saelim N."/>
            <person name="Wang L."/>
            <person name="Nong W."/>
            <person name="Wan A.T."/>
            <person name="Shi M."/>
            <person name="Liu X."/>
            <person name="Cao Q."/>
            <person name="Hui J.H.L."/>
            <person name="Sookrung N."/>
            <person name="Leung T.F."/>
            <person name="Tungtrongchitr A."/>
            <person name="Tsui S.K.W."/>
        </authorList>
    </citation>
    <scope>NUCLEOTIDE SEQUENCE [LARGE SCALE GENOMIC DNA]</scope>
    <source>
        <strain evidence="1">PWHHKU_190912</strain>
    </source>
</reference>
<organism evidence="1 2">
    <name type="scientific">Periplaneta americana</name>
    <name type="common">American cockroach</name>
    <name type="synonym">Blatta americana</name>
    <dbReference type="NCBI Taxonomy" id="6978"/>
    <lineage>
        <taxon>Eukaryota</taxon>
        <taxon>Metazoa</taxon>
        <taxon>Ecdysozoa</taxon>
        <taxon>Arthropoda</taxon>
        <taxon>Hexapoda</taxon>
        <taxon>Insecta</taxon>
        <taxon>Pterygota</taxon>
        <taxon>Neoptera</taxon>
        <taxon>Polyneoptera</taxon>
        <taxon>Dictyoptera</taxon>
        <taxon>Blattodea</taxon>
        <taxon>Blattoidea</taxon>
        <taxon>Blattidae</taxon>
        <taxon>Blattinae</taxon>
        <taxon>Periplaneta</taxon>
    </lineage>
</organism>
<name>A0ABQ8TUI4_PERAM</name>
<dbReference type="EMBL" id="JAJSOF020000003">
    <property type="protein sequence ID" value="KAJ4449993.1"/>
    <property type="molecule type" value="Genomic_DNA"/>
</dbReference>
<sequence>MAGLCEGGNEPSGSLKAIWNLSVGLGHFFLGDHLELCLAILQNLDSICTTKMWTVHHQSRQHEALPLASSNERALAPCPHCGGILQDGLGMLANTVYSASTTITGERPSRKSAFFRYCFALSGQYGKALVFLNRRMRRTRCKARLAQVRTTREIVSGFYNCEMCGLRTSQL</sequence>
<comment type="caution">
    <text evidence="1">The sequence shown here is derived from an EMBL/GenBank/DDBJ whole genome shotgun (WGS) entry which is preliminary data.</text>
</comment>
<dbReference type="Proteomes" id="UP001148838">
    <property type="component" value="Unassembled WGS sequence"/>
</dbReference>
<evidence type="ECO:0000313" key="1">
    <source>
        <dbReference type="EMBL" id="KAJ4449993.1"/>
    </source>
</evidence>
<protein>
    <submittedName>
        <fullName evidence="1">Uncharacterized protein</fullName>
    </submittedName>
</protein>
<evidence type="ECO:0000313" key="2">
    <source>
        <dbReference type="Proteomes" id="UP001148838"/>
    </source>
</evidence>
<gene>
    <name evidence="1" type="ORF">ANN_01400</name>
</gene>
<keyword evidence="2" id="KW-1185">Reference proteome</keyword>
<accession>A0ABQ8TUI4</accession>